<reference evidence="1 2" key="1">
    <citation type="submission" date="2019-07" db="EMBL/GenBank/DDBJ databases">
        <title>Genomics analysis of Aphanomyces spp. identifies a new class of oomycete effector associated with host adaptation.</title>
        <authorList>
            <person name="Gaulin E."/>
        </authorList>
    </citation>
    <scope>NUCLEOTIDE SEQUENCE [LARGE SCALE GENOMIC DNA]</scope>
    <source>
        <strain evidence="1 2">ATCC 201684</strain>
    </source>
</reference>
<sequence>MESKRPLMSLSSIPQSIIQHIAFYIPVAKDFLSFLVSFPDATSIGNLHYFFELSNILKPNDLWPKLQLQELTPSLVPRVRRITRFFTTIYVFEVFDLKLLQQCLHPHNVVELLTCPFWYDLDEWLTTPVSMLPVQHITIRRMSTGLDLKINLR</sequence>
<dbReference type="VEuPathDB" id="FungiDB:AeMF1_000557"/>
<evidence type="ECO:0000313" key="2">
    <source>
        <dbReference type="Proteomes" id="UP000481153"/>
    </source>
</evidence>
<dbReference type="EMBL" id="VJMJ01000119">
    <property type="protein sequence ID" value="KAF0733790.1"/>
    <property type="molecule type" value="Genomic_DNA"/>
</dbReference>
<comment type="caution">
    <text evidence="1">The sequence shown here is derived from an EMBL/GenBank/DDBJ whole genome shotgun (WGS) entry which is preliminary data.</text>
</comment>
<protein>
    <recommendedName>
        <fullName evidence="3">F-box domain-containing protein</fullName>
    </recommendedName>
</protein>
<name>A0A6G0X1M9_9STRA</name>
<keyword evidence="2" id="KW-1185">Reference proteome</keyword>
<accession>A0A6G0X1M9</accession>
<dbReference type="Proteomes" id="UP000481153">
    <property type="component" value="Unassembled WGS sequence"/>
</dbReference>
<proteinExistence type="predicted"/>
<evidence type="ECO:0000313" key="1">
    <source>
        <dbReference type="EMBL" id="KAF0733790.1"/>
    </source>
</evidence>
<evidence type="ECO:0008006" key="3">
    <source>
        <dbReference type="Google" id="ProtNLM"/>
    </source>
</evidence>
<gene>
    <name evidence="1" type="ORF">Ae201684_009358</name>
</gene>
<organism evidence="1 2">
    <name type="scientific">Aphanomyces euteiches</name>
    <dbReference type="NCBI Taxonomy" id="100861"/>
    <lineage>
        <taxon>Eukaryota</taxon>
        <taxon>Sar</taxon>
        <taxon>Stramenopiles</taxon>
        <taxon>Oomycota</taxon>
        <taxon>Saprolegniomycetes</taxon>
        <taxon>Saprolegniales</taxon>
        <taxon>Verrucalvaceae</taxon>
        <taxon>Aphanomyces</taxon>
    </lineage>
</organism>
<dbReference type="AlphaFoldDB" id="A0A6G0X1M9"/>